<dbReference type="InterPro" id="IPR002056">
    <property type="entry name" value="MAS20"/>
</dbReference>
<comment type="caution">
    <text evidence="1">The sequence shown here is derived from an EMBL/GenBank/DDBJ whole genome shotgun (WGS) entry which is preliminary data.</text>
</comment>
<organism evidence="1 2">
    <name type="scientific">Monodon monoceros</name>
    <name type="common">Narwhal</name>
    <name type="synonym">Ceratodon monodon</name>
    <dbReference type="NCBI Taxonomy" id="40151"/>
    <lineage>
        <taxon>Eukaryota</taxon>
        <taxon>Metazoa</taxon>
        <taxon>Chordata</taxon>
        <taxon>Craniata</taxon>
        <taxon>Vertebrata</taxon>
        <taxon>Euteleostomi</taxon>
        <taxon>Mammalia</taxon>
        <taxon>Eutheria</taxon>
        <taxon>Laurasiatheria</taxon>
        <taxon>Artiodactyla</taxon>
        <taxon>Whippomorpha</taxon>
        <taxon>Cetacea</taxon>
        <taxon>Odontoceti</taxon>
        <taxon>Monodontidae</taxon>
        <taxon>Monodon</taxon>
    </lineage>
</organism>
<dbReference type="GO" id="GO:0005742">
    <property type="term" value="C:mitochondrial outer membrane translocase complex"/>
    <property type="evidence" value="ECO:0007669"/>
    <property type="project" value="InterPro"/>
</dbReference>
<dbReference type="Proteomes" id="UP000308365">
    <property type="component" value="Unassembled WGS sequence"/>
</dbReference>
<reference evidence="2" key="1">
    <citation type="journal article" date="2019" name="IScience">
        <title>Narwhal Genome Reveals Long-Term Low Genetic Diversity despite Current Large Abundance Size.</title>
        <authorList>
            <person name="Westbury M.V."/>
            <person name="Petersen B."/>
            <person name="Garde E."/>
            <person name="Heide-Jorgensen M.P."/>
            <person name="Lorenzen E.D."/>
        </authorList>
    </citation>
    <scope>NUCLEOTIDE SEQUENCE [LARGE SCALE GENOMIC DNA]</scope>
</reference>
<protein>
    <submittedName>
        <fullName evidence="1">Uncharacterized protein</fullName>
    </submittedName>
</protein>
<dbReference type="EMBL" id="RWIC01000217">
    <property type="protein sequence ID" value="TKC47358.1"/>
    <property type="molecule type" value="Genomic_DNA"/>
</dbReference>
<dbReference type="Pfam" id="PF02064">
    <property type="entry name" value="MAS20"/>
    <property type="match status" value="1"/>
</dbReference>
<evidence type="ECO:0000313" key="1">
    <source>
        <dbReference type="EMBL" id="TKC47358.1"/>
    </source>
</evidence>
<dbReference type="GO" id="GO:0006886">
    <property type="term" value="P:intracellular protein transport"/>
    <property type="evidence" value="ECO:0007669"/>
    <property type="project" value="InterPro"/>
</dbReference>
<evidence type="ECO:0000313" key="2">
    <source>
        <dbReference type="Proteomes" id="UP000308365"/>
    </source>
</evidence>
<dbReference type="GO" id="GO:0006605">
    <property type="term" value="P:protein targeting"/>
    <property type="evidence" value="ECO:0007669"/>
    <property type="project" value="InterPro"/>
</dbReference>
<name>A0A4U1FCL2_MONMO</name>
<feature type="non-terminal residue" evidence="1">
    <location>
        <position position="1"/>
    </location>
</feature>
<accession>A0A4U1FCL2</accession>
<sequence>LGLLAAHGTIAFLSYCVYFNWKRHGDPTLKLRLQEKRRAQQQKAEGRGTQVKCFSDAEVALHCGIQQRMKNYNFFCRSFHEDILLFCMPSQGKIESMTAKAVIDPVFHMLLKDL</sequence>
<gene>
    <name evidence="1" type="ORF">EI555_010204</name>
</gene>
<dbReference type="AlphaFoldDB" id="A0A4U1FCL2"/>
<proteinExistence type="predicted"/>